<proteinExistence type="predicted"/>
<accession>A0AC11CWJ9</accession>
<gene>
    <name evidence="1" type="primary">ESYT2</name>
</gene>
<reference evidence="1" key="2">
    <citation type="submission" date="2025-08" db="UniProtKB">
        <authorList>
            <consortium name="Ensembl"/>
        </authorList>
    </citation>
    <scope>IDENTIFICATION</scope>
</reference>
<organism evidence="1">
    <name type="scientific">Ovis aries</name>
    <name type="common">Sheep</name>
    <dbReference type="NCBI Taxonomy" id="9940"/>
    <lineage>
        <taxon>Eukaryota</taxon>
        <taxon>Metazoa</taxon>
        <taxon>Chordata</taxon>
        <taxon>Craniata</taxon>
        <taxon>Vertebrata</taxon>
        <taxon>Euteleostomi</taxon>
        <taxon>Mammalia</taxon>
        <taxon>Eutheria</taxon>
        <taxon>Laurasiatheria</taxon>
        <taxon>Artiodactyla</taxon>
        <taxon>Ruminantia</taxon>
        <taxon>Pecora</taxon>
        <taxon>Bovidae</taxon>
        <taxon>Caprinae</taxon>
        <taxon>Ovis</taxon>
    </lineage>
</organism>
<evidence type="ECO:0000313" key="1">
    <source>
        <dbReference type="Ensembl" id="ENSOARP00020036130.1"/>
    </source>
</evidence>
<sequence length="799" mass="88603">MSGSRAPGPAAGASRAEPPGAALSVDVAGLLAQLARSFALLLPVYALGYLGLSFSWVLLALGLLVWCRRSRGLKATRLCRALALLEDEERAVRLGVRACDLPAWVHFPDTERAEWLNKTVKHMWPFICQFIEKLFRETIEPAVRGAHAHLSTFSFTRVDLGQQPLRINGVKVYTENVDKRQIILDLQISFVGNCEIDLEIKRYFCRAGVQSIQIHGTMRVILEPLIGDMPLVGALSIFFLRKPLLEINWTGLTNLLDIPGLNGLSDTIILDIISNYLVLPNRITVPLVSEVQIAQLRFPVPKGVLRIHFIEAQDLQGKDTYLKGLVKGKSDPYGVIRVGNQIFQSKVIKENLSPKWNEVYEWFTLDEVPRGKLHLKLEWLTLMPDASNLEQVLTDIRADKDQADDGLSSSLLILYLDSARNLPSGKKVNSNPNPLVQMSVGHTAQESKIRYKTNEPVWEENFTFFIHNPKRQELEVEVRDEQHQCSLGNLRIPLSQLLAREDMTLSQRFQLSNSGPNSSLKMKLALRVLHLEKQERPPDHQHSAQVKRPSVSKEGRKVSARPQMSASPGSGDSGMAPSTPVAGGGERPGMEEQGLPAEAGLQGPRDLGRSSSSLQAGPAGSPSHISVKEPTPSIASDISLPIATQELRQRLRQLENGTTLGQSPLGQIQLTIRHSSQRNKLVVVVHACRNLIAFSEDGSDPYVRLYLLPDKRRSGRRKTHVSKKTLNPVFDQSFDFSVSLPDVQRRTLDVAVKNSGGFLSKDKGLLGKVLVGLASEELAKGWTQWYDLTEDGTRPPVVT</sequence>
<name>A0AC11CWJ9_SHEEP</name>
<reference evidence="1" key="3">
    <citation type="submission" date="2025-09" db="UniProtKB">
        <authorList>
            <consortium name="Ensembl"/>
        </authorList>
    </citation>
    <scope>IDENTIFICATION</scope>
</reference>
<dbReference type="Ensembl" id="ENSOART00020047783.1">
    <property type="protein sequence ID" value="ENSOARP00020036130.1"/>
    <property type="gene ID" value="ENSOARG00020007318.2"/>
</dbReference>
<protein>
    <submittedName>
        <fullName evidence="1">Extended synaptotagmin 2</fullName>
    </submittedName>
</protein>
<reference evidence="1" key="1">
    <citation type="submission" date="2020-11" db="EMBL/GenBank/DDBJ databases">
        <authorList>
            <person name="Davenport K.M."/>
            <person name="Bickhart D.M."/>
            <person name="Smith T.P.L."/>
            <person name="Murdoch B.M."/>
            <person name="Rosen B.D."/>
        </authorList>
    </citation>
    <scope>NUCLEOTIDE SEQUENCE [LARGE SCALE GENOMIC DNA]</scope>
    <source>
        <strain evidence="1">OAR_USU_Benz2616</strain>
    </source>
</reference>